<dbReference type="RefSeq" id="WP_377942768.1">
    <property type="nucleotide sequence ID" value="NZ_JBHUCX010000024.1"/>
</dbReference>
<proteinExistence type="predicted"/>
<dbReference type="Pfam" id="PF00583">
    <property type="entry name" value="Acetyltransf_1"/>
    <property type="match status" value="1"/>
</dbReference>
<keyword evidence="3" id="KW-1185">Reference proteome</keyword>
<keyword evidence="2" id="KW-0808">Transferase</keyword>
<dbReference type="EC" id="2.3.-.-" evidence="2"/>
<dbReference type="InterPro" id="IPR000182">
    <property type="entry name" value="GNAT_dom"/>
</dbReference>
<protein>
    <submittedName>
        <fullName evidence="2">GNAT family N-acetyltransferase</fullName>
        <ecNumber evidence="2">2.3.-.-</ecNumber>
    </submittedName>
</protein>
<dbReference type="Proteomes" id="UP001597079">
    <property type="component" value="Unassembled WGS sequence"/>
</dbReference>
<gene>
    <name evidence="2" type="ORF">ACFSB2_09310</name>
</gene>
<sequence length="176" mass="19840">MFQIREANLADVSGIADVHIKSWHATYRGIVADDFIDNLTPSWSEQRWTKVLRDADTTTLIYVATNQAERIVGFAVGGRERDGDPNYDAELYAIYLLKECQGQGVGRRLVSNVARGLLGQSLNSMLVWALKDNYPARKFYTTLNGKAYRRRMFDIGGISYADVSYGWDNLSSLICD</sequence>
<evidence type="ECO:0000313" key="3">
    <source>
        <dbReference type="Proteomes" id="UP001597079"/>
    </source>
</evidence>
<name>A0ABW4JET2_9BACL</name>
<accession>A0ABW4JET2</accession>
<dbReference type="GO" id="GO:0016746">
    <property type="term" value="F:acyltransferase activity"/>
    <property type="evidence" value="ECO:0007669"/>
    <property type="project" value="UniProtKB-KW"/>
</dbReference>
<dbReference type="SUPFAM" id="SSF55729">
    <property type="entry name" value="Acyl-CoA N-acyltransferases (Nat)"/>
    <property type="match status" value="1"/>
</dbReference>
<reference evidence="3" key="1">
    <citation type="journal article" date="2019" name="Int. J. Syst. Evol. Microbiol.">
        <title>The Global Catalogue of Microorganisms (GCM) 10K type strain sequencing project: providing services to taxonomists for standard genome sequencing and annotation.</title>
        <authorList>
            <consortium name="The Broad Institute Genomics Platform"/>
            <consortium name="The Broad Institute Genome Sequencing Center for Infectious Disease"/>
            <person name="Wu L."/>
            <person name="Ma J."/>
        </authorList>
    </citation>
    <scope>NUCLEOTIDE SEQUENCE [LARGE SCALE GENOMIC DNA]</scope>
    <source>
        <strain evidence="3">CGMCC 1.12286</strain>
    </source>
</reference>
<organism evidence="2 3">
    <name type="scientific">Alicyclobacillus fodiniaquatilis</name>
    <dbReference type="NCBI Taxonomy" id="1661150"/>
    <lineage>
        <taxon>Bacteria</taxon>
        <taxon>Bacillati</taxon>
        <taxon>Bacillota</taxon>
        <taxon>Bacilli</taxon>
        <taxon>Bacillales</taxon>
        <taxon>Alicyclobacillaceae</taxon>
        <taxon>Alicyclobacillus</taxon>
    </lineage>
</organism>
<comment type="caution">
    <text evidence="2">The sequence shown here is derived from an EMBL/GenBank/DDBJ whole genome shotgun (WGS) entry which is preliminary data.</text>
</comment>
<evidence type="ECO:0000259" key="1">
    <source>
        <dbReference type="PROSITE" id="PS51186"/>
    </source>
</evidence>
<feature type="domain" description="N-acetyltransferase" evidence="1">
    <location>
        <begin position="2"/>
        <end position="170"/>
    </location>
</feature>
<dbReference type="CDD" id="cd04301">
    <property type="entry name" value="NAT_SF"/>
    <property type="match status" value="1"/>
</dbReference>
<evidence type="ECO:0000313" key="2">
    <source>
        <dbReference type="EMBL" id="MFD1674894.1"/>
    </source>
</evidence>
<dbReference type="Gene3D" id="3.40.630.30">
    <property type="match status" value="1"/>
</dbReference>
<dbReference type="PROSITE" id="PS51186">
    <property type="entry name" value="GNAT"/>
    <property type="match status" value="1"/>
</dbReference>
<dbReference type="InterPro" id="IPR016181">
    <property type="entry name" value="Acyl_CoA_acyltransferase"/>
</dbReference>
<dbReference type="EMBL" id="JBHUCX010000024">
    <property type="protein sequence ID" value="MFD1674894.1"/>
    <property type="molecule type" value="Genomic_DNA"/>
</dbReference>
<keyword evidence="2" id="KW-0012">Acyltransferase</keyword>